<name>A0ABN2K8G7_9MICO</name>
<evidence type="ECO:0000256" key="1">
    <source>
        <dbReference type="SAM" id="MobiDB-lite"/>
    </source>
</evidence>
<accession>A0ABN2K8G7</accession>
<evidence type="ECO:0000313" key="2">
    <source>
        <dbReference type="EMBL" id="GAA1750510.1"/>
    </source>
</evidence>
<dbReference type="Proteomes" id="UP001501475">
    <property type="component" value="Unassembled WGS sequence"/>
</dbReference>
<comment type="caution">
    <text evidence="2">The sequence shown here is derived from an EMBL/GenBank/DDBJ whole genome shotgun (WGS) entry which is preliminary data.</text>
</comment>
<evidence type="ECO:0000313" key="3">
    <source>
        <dbReference type="Proteomes" id="UP001501475"/>
    </source>
</evidence>
<gene>
    <name evidence="2" type="ORF">GCM10009810_08640</name>
</gene>
<organism evidence="2 3">
    <name type="scientific">Nostocoides vanveenii</name>
    <dbReference type="NCBI Taxonomy" id="330835"/>
    <lineage>
        <taxon>Bacteria</taxon>
        <taxon>Bacillati</taxon>
        <taxon>Actinomycetota</taxon>
        <taxon>Actinomycetes</taxon>
        <taxon>Micrococcales</taxon>
        <taxon>Intrasporangiaceae</taxon>
        <taxon>Nostocoides</taxon>
    </lineage>
</organism>
<feature type="region of interest" description="Disordered" evidence="1">
    <location>
        <begin position="1"/>
        <end position="35"/>
    </location>
</feature>
<feature type="compositionally biased region" description="Basic and acidic residues" evidence="1">
    <location>
        <begin position="26"/>
        <end position="35"/>
    </location>
</feature>
<keyword evidence="3" id="KW-1185">Reference proteome</keyword>
<proteinExistence type="predicted"/>
<protein>
    <submittedName>
        <fullName evidence="2">Uncharacterized protein</fullName>
    </submittedName>
</protein>
<reference evidence="2 3" key="1">
    <citation type="journal article" date="2019" name="Int. J. Syst. Evol. Microbiol.">
        <title>The Global Catalogue of Microorganisms (GCM) 10K type strain sequencing project: providing services to taxonomists for standard genome sequencing and annotation.</title>
        <authorList>
            <consortium name="The Broad Institute Genomics Platform"/>
            <consortium name="The Broad Institute Genome Sequencing Center for Infectious Disease"/>
            <person name="Wu L."/>
            <person name="Ma J."/>
        </authorList>
    </citation>
    <scope>NUCLEOTIDE SEQUENCE [LARGE SCALE GENOMIC DNA]</scope>
    <source>
        <strain evidence="2 3">JCM 15591</strain>
    </source>
</reference>
<sequence length="88" mass="9539">MHPHLSQSLDGHRAHTAQRAGEPEQEIARSARTDDVAVILNDEGSARPRPRLAHIGRSAAITGPDDVMEGDASGRVRVDCSAHLIRDR</sequence>
<dbReference type="EMBL" id="BAAAPN010000021">
    <property type="protein sequence ID" value="GAA1750510.1"/>
    <property type="molecule type" value="Genomic_DNA"/>
</dbReference>